<reference evidence="1 2" key="1">
    <citation type="submission" date="2012-04" db="EMBL/GenBank/DDBJ databases">
        <title>The Genome Sequence of Bartonella koehlerae C-29.</title>
        <authorList>
            <consortium name="The Broad Institute Genome Sequencing Platform"/>
            <consortium name="The Broad Institute Genome Sequencing Center for Infectious Disease"/>
            <person name="Feldgarden M."/>
            <person name="Kirby J."/>
            <person name="Kosoy M."/>
            <person name="Birtles R."/>
            <person name="Probert W.S."/>
            <person name="Chiaraviglio L."/>
            <person name="Walker B."/>
            <person name="Young S.K."/>
            <person name="Zeng Q."/>
            <person name="Gargeya S."/>
            <person name="Fitzgerald M."/>
            <person name="Haas B."/>
            <person name="Abouelleil A."/>
            <person name="Alvarado L."/>
            <person name="Arachchi H.M."/>
            <person name="Berlin A.M."/>
            <person name="Chapman S.B."/>
            <person name="Goldberg J."/>
            <person name="Griggs A."/>
            <person name="Gujja S."/>
            <person name="Hansen M."/>
            <person name="Howarth C."/>
            <person name="Imamovic A."/>
            <person name="Larimer J."/>
            <person name="McCowen C."/>
            <person name="Montmayeur A."/>
            <person name="Murphy C."/>
            <person name="Neiman D."/>
            <person name="Pearson M."/>
            <person name="Priest M."/>
            <person name="Roberts A."/>
            <person name="Saif S."/>
            <person name="Shea T."/>
            <person name="Sisk P."/>
            <person name="Sykes S."/>
            <person name="Wortman J."/>
            <person name="Nusbaum C."/>
            <person name="Birren B."/>
        </authorList>
    </citation>
    <scope>NUCLEOTIDE SEQUENCE [LARGE SCALE GENOMIC DNA]</scope>
    <source>
        <strain evidence="1 2">C-29</strain>
    </source>
</reference>
<dbReference type="PATRIC" id="fig|1134510.3.peg.52"/>
<protein>
    <recommendedName>
        <fullName evidence="3">RelB/DinJ family addiction module antitoxin</fullName>
    </recommendedName>
</protein>
<comment type="caution">
    <text evidence="1">The sequence shown here is derived from an EMBL/GenBank/DDBJ whole genome shotgun (WGS) entry which is preliminary data.</text>
</comment>
<dbReference type="HOGENOM" id="CLU_154558_12_2_5"/>
<dbReference type="EMBL" id="AHPL01000001">
    <property type="protein sequence ID" value="KEC56547.1"/>
    <property type="molecule type" value="Genomic_DNA"/>
</dbReference>
<dbReference type="eggNOG" id="COG3077">
    <property type="taxonomic scope" value="Bacteria"/>
</dbReference>
<evidence type="ECO:0000313" key="2">
    <source>
        <dbReference type="Proteomes" id="UP000027015"/>
    </source>
</evidence>
<dbReference type="InterPro" id="IPR007337">
    <property type="entry name" value="RelB/DinJ"/>
</dbReference>
<gene>
    <name evidence="1" type="ORF">O9A_00041</name>
</gene>
<name>A0A067WKV7_9HYPH</name>
<evidence type="ECO:0008006" key="3">
    <source>
        <dbReference type="Google" id="ProtNLM"/>
    </source>
</evidence>
<proteinExistence type="predicted"/>
<organism evidence="1 2">
    <name type="scientific">Bartonella koehlerae C-29</name>
    <dbReference type="NCBI Taxonomy" id="1134510"/>
    <lineage>
        <taxon>Bacteria</taxon>
        <taxon>Pseudomonadati</taxon>
        <taxon>Pseudomonadota</taxon>
        <taxon>Alphaproteobacteria</taxon>
        <taxon>Hyphomicrobiales</taxon>
        <taxon>Bartonellaceae</taxon>
        <taxon>Bartonella</taxon>
    </lineage>
</organism>
<dbReference type="AlphaFoldDB" id="A0A067WKV7"/>
<evidence type="ECO:0000313" key="1">
    <source>
        <dbReference type="EMBL" id="KEC56547.1"/>
    </source>
</evidence>
<accession>A0A067WKV7</accession>
<dbReference type="Pfam" id="PF04221">
    <property type="entry name" value="RelB"/>
    <property type="match status" value="1"/>
</dbReference>
<sequence length="57" mass="6683">MSDFRGIALTKVVSEKELPFEMHIPNTETLKTFEKTNKGEDIFYAQDMKDLFKQIDI</sequence>
<dbReference type="RefSeq" id="WP_245262459.1">
    <property type="nucleotide sequence ID" value="NZ_CADEAH010000002.1"/>
</dbReference>
<dbReference type="Proteomes" id="UP000027015">
    <property type="component" value="Unassembled WGS sequence"/>
</dbReference>
<dbReference type="STRING" id="1134510.O9A_00041"/>
<keyword evidence="2" id="KW-1185">Reference proteome</keyword>